<keyword evidence="2" id="KW-0723">Serine/threonine-protein kinase</keyword>
<dbReference type="Gene3D" id="3.30.200.20">
    <property type="entry name" value="Phosphorylase Kinase, domain 1"/>
    <property type="match status" value="1"/>
</dbReference>
<dbReference type="InterPro" id="IPR000719">
    <property type="entry name" value="Prot_kinase_dom"/>
</dbReference>
<dbReference type="Pfam" id="PF00069">
    <property type="entry name" value="Pkinase"/>
    <property type="match status" value="1"/>
</dbReference>
<dbReference type="GO" id="GO:0004674">
    <property type="term" value="F:protein serine/threonine kinase activity"/>
    <property type="evidence" value="ECO:0007669"/>
    <property type="project" value="UniProtKB-KW"/>
</dbReference>
<keyword evidence="3" id="KW-1185">Reference proteome</keyword>
<evidence type="ECO:0000259" key="1">
    <source>
        <dbReference type="PROSITE" id="PS50011"/>
    </source>
</evidence>
<keyword evidence="2" id="KW-0418">Kinase</keyword>
<dbReference type="SUPFAM" id="SSF56112">
    <property type="entry name" value="Protein kinase-like (PK-like)"/>
    <property type="match status" value="1"/>
</dbReference>
<dbReference type="STRING" id="329726.AM1_2792"/>
<dbReference type="OrthoDB" id="9788659at2"/>
<dbReference type="InterPro" id="IPR011009">
    <property type="entry name" value="Kinase-like_dom_sf"/>
</dbReference>
<dbReference type="AlphaFoldDB" id="B0C9B1"/>
<dbReference type="RefSeq" id="WP_012163239.1">
    <property type="nucleotide sequence ID" value="NC_009925.1"/>
</dbReference>
<sequence length="321" mass="36025">MVSTCIAPTPTLLNNRYQIVRILEDGPWSIAWLAEDTQLPSRRQCVIRQVKPLTADADIQKQLCDRIQAEIEIWQKLGGIHDQIPWLSSFADSTGQVYLMEEWVPGLTLTQTVQEQGALDEATVQQIMTKLLSLVDYLHQNQIVHCTLEPNNIMLRQDDNKPVLQYGGMLNQVIANTFLDNNIRPTPWISTSGFLPHEQVILDQHYYSSNLYSLGLIGIYLLTGQDPYDLFNLNTGSCDWNTQTLDPDSAFAAILNKAIARFPGERFLTARQMMQALAAPGQFVQQSLSVHSTLVEQMGAYLDSCLLSLNPSEPPLNSYSG</sequence>
<dbReference type="HOGENOM" id="CLU_000288_135_5_3"/>
<dbReference type="PROSITE" id="PS50011">
    <property type="entry name" value="PROTEIN_KINASE_DOM"/>
    <property type="match status" value="1"/>
</dbReference>
<dbReference type="GO" id="GO:0005524">
    <property type="term" value="F:ATP binding"/>
    <property type="evidence" value="ECO:0007669"/>
    <property type="project" value="InterPro"/>
</dbReference>
<feature type="domain" description="Protein kinase" evidence="1">
    <location>
        <begin position="17"/>
        <end position="294"/>
    </location>
</feature>
<dbReference type="EMBL" id="CP000828">
    <property type="protein sequence ID" value="ABW27792.1"/>
    <property type="molecule type" value="Genomic_DNA"/>
</dbReference>
<gene>
    <name evidence="2" type="ordered locus">AM1_2792</name>
</gene>
<evidence type="ECO:0000313" key="3">
    <source>
        <dbReference type="Proteomes" id="UP000000268"/>
    </source>
</evidence>
<name>B0C9B1_ACAM1</name>
<reference evidence="2 3" key="1">
    <citation type="journal article" date="2008" name="Proc. Natl. Acad. Sci. U.S.A.">
        <title>Niche adaptation and genome expansion in the chlorophyll d-producing cyanobacterium Acaryochloris marina.</title>
        <authorList>
            <person name="Swingley W.D."/>
            <person name="Chen M."/>
            <person name="Cheung P.C."/>
            <person name="Conrad A.L."/>
            <person name="Dejesa L.C."/>
            <person name="Hao J."/>
            <person name="Honchak B.M."/>
            <person name="Karbach L.E."/>
            <person name="Kurdoglu A."/>
            <person name="Lahiri S."/>
            <person name="Mastrian S.D."/>
            <person name="Miyashita H."/>
            <person name="Page L."/>
            <person name="Ramakrishna P."/>
            <person name="Satoh S."/>
            <person name="Sattley W.M."/>
            <person name="Shimada Y."/>
            <person name="Taylor H.L."/>
            <person name="Tomo T."/>
            <person name="Tsuchiya T."/>
            <person name="Wang Z.T."/>
            <person name="Raymond J."/>
            <person name="Mimuro M."/>
            <person name="Blankenship R.E."/>
            <person name="Touchman J.W."/>
        </authorList>
    </citation>
    <scope>NUCLEOTIDE SEQUENCE [LARGE SCALE GENOMIC DNA]</scope>
    <source>
        <strain evidence="3">MBIC 11017</strain>
    </source>
</reference>
<dbReference type="PANTHER" id="PTHR44167:SF24">
    <property type="entry name" value="SERINE_THREONINE-PROTEIN KINASE CHK2"/>
    <property type="match status" value="1"/>
</dbReference>
<dbReference type="Gene3D" id="1.10.510.10">
    <property type="entry name" value="Transferase(Phosphotransferase) domain 1"/>
    <property type="match status" value="1"/>
</dbReference>
<keyword evidence="2" id="KW-0808">Transferase</keyword>
<evidence type="ECO:0000313" key="2">
    <source>
        <dbReference type="EMBL" id="ABW27792.1"/>
    </source>
</evidence>
<dbReference type="PANTHER" id="PTHR44167">
    <property type="entry name" value="OVARIAN-SPECIFIC SERINE/THREONINE-PROTEIN KINASE LOK-RELATED"/>
    <property type="match status" value="1"/>
</dbReference>
<accession>B0C9B1</accession>
<organism evidence="2 3">
    <name type="scientific">Acaryochloris marina (strain MBIC 11017)</name>
    <dbReference type="NCBI Taxonomy" id="329726"/>
    <lineage>
        <taxon>Bacteria</taxon>
        <taxon>Bacillati</taxon>
        <taxon>Cyanobacteriota</taxon>
        <taxon>Cyanophyceae</taxon>
        <taxon>Acaryochloridales</taxon>
        <taxon>Acaryochloridaceae</taxon>
        <taxon>Acaryochloris</taxon>
    </lineage>
</organism>
<protein>
    <submittedName>
        <fullName evidence="2">Serine/threonine protein kinase</fullName>
    </submittedName>
</protein>
<proteinExistence type="predicted"/>
<dbReference type="KEGG" id="amr:AM1_2792"/>
<dbReference type="SMART" id="SM00220">
    <property type="entry name" value="S_TKc"/>
    <property type="match status" value="1"/>
</dbReference>
<dbReference type="Proteomes" id="UP000000268">
    <property type="component" value="Chromosome"/>
</dbReference>
<dbReference type="eggNOG" id="COG0515">
    <property type="taxonomic scope" value="Bacteria"/>
</dbReference>